<gene>
    <name evidence="1" type="ORF">MM415A03128_0014</name>
</gene>
<accession>A0A6M3JQQ2</accession>
<organism evidence="1">
    <name type="scientific">viral metagenome</name>
    <dbReference type="NCBI Taxonomy" id="1070528"/>
    <lineage>
        <taxon>unclassified sequences</taxon>
        <taxon>metagenomes</taxon>
        <taxon>organismal metagenomes</taxon>
    </lineage>
</organism>
<dbReference type="EMBL" id="MT141884">
    <property type="protein sequence ID" value="QJA71598.1"/>
    <property type="molecule type" value="Genomic_DNA"/>
</dbReference>
<dbReference type="AlphaFoldDB" id="A0A6M3JQQ2"/>
<protein>
    <submittedName>
        <fullName evidence="1">Uncharacterized protein</fullName>
    </submittedName>
</protein>
<sequence length="55" mass="6103">MKKGTLQRLRKAGFDSSEYNRSKGTYHVQCSQCDALVINGVACHETGCPNVKKED</sequence>
<evidence type="ECO:0000313" key="1">
    <source>
        <dbReference type="EMBL" id="QJA71598.1"/>
    </source>
</evidence>
<proteinExistence type="predicted"/>
<name>A0A6M3JQQ2_9ZZZZ</name>
<reference evidence="1" key="1">
    <citation type="submission" date="2020-03" db="EMBL/GenBank/DDBJ databases">
        <title>The deep terrestrial virosphere.</title>
        <authorList>
            <person name="Holmfeldt K."/>
            <person name="Nilsson E."/>
            <person name="Simone D."/>
            <person name="Lopez-Fernandez M."/>
            <person name="Wu X."/>
            <person name="de Brujin I."/>
            <person name="Lundin D."/>
            <person name="Andersson A."/>
            <person name="Bertilsson S."/>
            <person name="Dopson M."/>
        </authorList>
    </citation>
    <scope>NUCLEOTIDE SEQUENCE</scope>
    <source>
        <strain evidence="1">MM415A03128</strain>
    </source>
</reference>